<evidence type="ECO:0000256" key="2">
    <source>
        <dbReference type="ARBA" id="ARBA00007579"/>
    </source>
</evidence>
<dbReference type="GO" id="GO:0004452">
    <property type="term" value="F:isopentenyl-diphosphate delta-isomerase activity"/>
    <property type="evidence" value="ECO:0007669"/>
    <property type="project" value="UniProtKB-EC"/>
</dbReference>
<dbReference type="InterPro" id="IPR011876">
    <property type="entry name" value="IsopentenylPP_isomerase_typ1"/>
</dbReference>
<evidence type="ECO:0000256" key="3">
    <source>
        <dbReference type="ARBA" id="ARBA00012057"/>
    </source>
</evidence>
<protein>
    <recommendedName>
        <fullName evidence="3 6">Isopentenyl-diphosphate delta-isomerase</fullName>
        <ecNumber evidence="3 6">5.3.3.2</ecNumber>
    </recommendedName>
</protein>
<proteinExistence type="inferred from homology"/>
<sequence length="172" mass="19553">MQPTLIPAIAADGSLYPVEKLQAHAEKLFHLAVSIFVFDGEHLLIQQRAGSKYHSGGLWANTCCTHPHWNETGESCARRRLREELGFSVALSERRVVEYSADVGSGLHEHEKVTMYVGTADRMSLAVTPNPDEVEATRWISRDQLHAEIASHPHRFTPWFRIYAERYPELVF</sequence>
<comment type="pathway">
    <text evidence="1">Isoprenoid biosynthesis; dimethylallyl diphosphate biosynthesis; dimethylallyl diphosphate from isopentenyl diphosphate: step 1/1.</text>
</comment>
<evidence type="ECO:0000256" key="1">
    <source>
        <dbReference type="ARBA" id="ARBA00004826"/>
    </source>
</evidence>
<keyword evidence="9" id="KW-1185">Reference proteome</keyword>
<evidence type="ECO:0000256" key="6">
    <source>
        <dbReference type="NCBIfam" id="TIGR02150"/>
    </source>
</evidence>
<dbReference type="CDD" id="cd02885">
    <property type="entry name" value="NUDIX_IPP_Isomerase"/>
    <property type="match status" value="1"/>
</dbReference>
<evidence type="ECO:0000259" key="7">
    <source>
        <dbReference type="PROSITE" id="PS51462"/>
    </source>
</evidence>
<dbReference type="EC" id="5.3.3.2" evidence="3 6"/>
<comment type="caution">
    <text evidence="8">The sequence shown here is derived from an EMBL/GenBank/DDBJ whole genome shotgun (WGS) entry which is preliminary data.</text>
</comment>
<accession>A0ABT3YEG9</accession>
<dbReference type="EMBL" id="JAOVZQ010000001">
    <property type="protein sequence ID" value="MCY0094279.1"/>
    <property type="molecule type" value="Genomic_DNA"/>
</dbReference>
<feature type="domain" description="Nudix hydrolase" evidence="7">
    <location>
        <begin position="28"/>
        <end position="162"/>
    </location>
</feature>
<evidence type="ECO:0000256" key="4">
    <source>
        <dbReference type="ARBA" id="ARBA00023229"/>
    </source>
</evidence>
<dbReference type="SUPFAM" id="SSF55811">
    <property type="entry name" value="Nudix"/>
    <property type="match status" value="1"/>
</dbReference>
<dbReference type="PANTHER" id="PTHR10885">
    <property type="entry name" value="ISOPENTENYL-DIPHOSPHATE DELTA-ISOMERASE"/>
    <property type="match status" value="1"/>
</dbReference>
<dbReference type="Pfam" id="PF00293">
    <property type="entry name" value="NUDIX"/>
    <property type="match status" value="1"/>
</dbReference>
<dbReference type="Proteomes" id="UP001081283">
    <property type="component" value="Unassembled WGS sequence"/>
</dbReference>
<organism evidence="8 9">
    <name type="scientific">Hoeflea ulvae</name>
    <dbReference type="NCBI Taxonomy" id="2983764"/>
    <lineage>
        <taxon>Bacteria</taxon>
        <taxon>Pseudomonadati</taxon>
        <taxon>Pseudomonadota</taxon>
        <taxon>Alphaproteobacteria</taxon>
        <taxon>Hyphomicrobiales</taxon>
        <taxon>Rhizobiaceae</taxon>
        <taxon>Hoeflea</taxon>
    </lineage>
</organism>
<dbReference type="PROSITE" id="PS51462">
    <property type="entry name" value="NUDIX"/>
    <property type="match status" value="1"/>
</dbReference>
<dbReference type="NCBIfam" id="TIGR02150">
    <property type="entry name" value="IPP_isom_1"/>
    <property type="match status" value="1"/>
</dbReference>
<name>A0ABT3YEG9_9HYPH</name>
<dbReference type="RefSeq" id="WP_267612225.1">
    <property type="nucleotide sequence ID" value="NZ_JAOVZQ010000001.1"/>
</dbReference>
<dbReference type="PIRSF" id="PIRSF018427">
    <property type="entry name" value="Isopntndiph_ism"/>
    <property type="match status" value="1"/>
</dbReference>
<reference evidence="8" key="1">
    <citation type="submission" date="2022-10" db="EMBL/GenBank/DDBJ databases">
        <title>Hoeflea sp. J2-29, isolated from marine algae.</title>
        <authorList>
            <person name="Kristyanto S."/>
            <person name="Kim J.M."/>
            <person name="Jeon C.O."/>
        </authorList>
    </citation>
    <scope>NUCLEOTIDE SEQUENCE</scope>
    <source>
        <strain evidence="8">J2-29</strain>
    </source>
</reference>
<gene>
    <name evidence="8" type="primary">idi</name>
    <name evidence="8" type="ORF">OEG82_09615</name>
</gene>
<comment type="similarity">
    <text evidence="2">Belongs to the IPP isomerase type 1 family.</text>
</comment>
<keyword evidence="5 8" id="KW-0413">Isomerase</keyword>
<dbReference type="Gene3D" id="3.90.79.10">
    <property type="entry name" value="Nucleoside Triphosphate Pyrophosphohydrolase"/>
    <property type="match status" value="1"/>
</dbReference>
<keyword evidence="4" id="KW-0414">Isoprene biosynthesis</keyword>
<dbReference type="InterPro" id="IPR015797">
    <property type="entry name" value="NUDIX_hydrolase-like_dom_sf"/>
</dbReference>
<evidence type="ECO:0000313" key="8">
    <source>
        <dbReference type="EMBL" id="MCY0094279.1"/>
    </source>
</evidence>
<dbReference type="InterPro" id="IPR000086">
    <property type="entry name" value="NUDIX_hydrolase_dom"/>
</dbReference>
<dbReference type="PANTHER" id="PTHR10885:SF0">
    <property type="entry name" value="ISOPENTENYL-DIPHOSPHATE DELTA-ISOMERASE"/>
    <property type="match status" value="1"/>
</dbReference>
<evidence type="ECO:0000256" key="5">
    <source>
        <dbReference type="ARBA" id="ARBA00023235"/>
    </source>
</evidence>
<evidence type="ECO:0000313" key="9">
    <source>
        <dbReference type="Proteomes" id="UP001081283"/>
    </source>
</evidence>